<dbReference type="Proteomes" id="UP000261600">
    <property type="component" value="Unplaced"/>
</dbReference>
<keyword evidence="2" id="KW-0145">Chemotaxis</keyword>
<dbReference type="AlphaFoldDB" id="A0A3Q3IDR7"/>
<comment type="similarity">
    <text evidence="10">Belongs to the chemokine-like receptor (CMKLR) family.</text>
</comment>
<feature type="transmembrane region" description="Helical" evidence="13">
    <location>
        <begin position="28"/>
        <end position="48"/>
    </location>
</feature>
<evidence type="ECO:0000256" key="4">
    <source>
        <dbReference type="ARBA" id="ARBA00022989"/>
    </source>
</evidence>
<dbReference type="Pfam" id="PF00001">
    <property type="entry name" value="7tm_1"/>
    <property type="match status" value="1"/>
</dbReference>
<evidence type="ECO:0000256" key="3">
    <source>
        <dbReference type="ARBA" id="ARBA00022692"/>
    </source>
</evidence>
<feature type="transmembrane region" description="Helical" evidence="13">
    <location>
        <begin position="101"/>
        <end position="119"/>
    </location>
</feature>
<feature type="transmembrane region" description="Helical" evidence="13">
    <location>
        <begin position="260"/>
        <end position="281"/>
    </location>
</feature>
<keyword evidence="9 11" id="KW-0807">Transducer</keyword>
<dbReference type="PRINTS" id="PR00526">
    <property type="entry name" value="FMETLEUPHER"/>
</dbReference>
<dbReference type="GO" id="GO:0007200">
    <property type="term" value="P:phospholipase C-activating G protein-coupled receptor signaling pathway"/>
    <property type="evidence" value="ECO:0007669"/>
    <property type="project" value="TreeGrafter"/>
</dbReference>
<accession>A0A3Q3IDR7</accession>
<evidence type="ECO:0000256" key="2">
    <source>
        <dbReference type="ARBA" id="ARBA00022500"/>
    </source>
</evidence>
<dbReference type="GO" id="GO:0006954">
    <property type="term" value="P:inflammatory response"/>
    <property type="evidence" value="ECO:0007669"/>
    <property type="project" value="TreeGrafter"/>
</dbReference>
<feature type="transmembrane region" description="Helical" evidence="13">
    <location>
        <begin position="185"/>
        <end position="209"/>
    </location>
</feature>
<keyword evidence="3 11" id="KW-0812">Transmembrane</keyword>
<dbReference type="GO" id="GO:0004930">
    <property type="term" value="F:G protein-coupled receptor activity"/>
    <property type="evidence" value="ECO:0007669"/>
    <property type="project" value="UniProtKB-KW"/>
</dbReference>
<evidence type="ECO:0000256" key="6">
    <source>
        <dbReference type="ARBA" id="ARBA00023136"/>
    </source>
</evidence>
<dbReference type="PROSITE" id="PS00237">
    <property type="entry name" value="G_PROTEIN_RECEP_F1_1"/>
    <property type="match status" value="1"/>
</dbReference>
<evidence type="ECO:0000313" key="15">
    <source>
        <dbReference type="Ensembl" id="ENSMALP00000000999.1"/>
    </source>
</evidence>
<comment type="subcellular location">
    <subcellularLocation>
        <location evidence="1">Membrane</location>
        <topology evidence="1">Multi-pass membrane protein</topology>
    </subcellularLocation>
</comment>
<evidence type="ECO:0000256" key="9">
    <source>
        <dbReference type="ARBA" id="ARBA00023224"/>
    </source>
</evidence>
<dbReference type="SUPFAM" id="SSF81321">
    <property type="entry name" value="Family A G protein-coupled receptor-like"/>
    <property type="match status" value="1"/>
</dbReference>
<feature type="transmembrane region" description="Helical" evidence="13">
    <location>
        <begin position="140"/>
        <end position="165"/>
    </location>
</feature>
<feature type="transmembrane region" description="Helical" evidence="13">
    <location>
        <begin position="221"/>
        <end position="240"/>
    </location>
</feature>
<feature type="compositionally biased region" description="Low complexity" evidence="12">
    <location>
        <begin position="332"/>
        <end position="348"/>
    </location>
</feature>
<evidence type="ECO:0000256" key="7">
    <source>
        <dbReference type="ARBA" id="ARBA00023157"/>
    </source>
</evidence>
<sequence>NKYFKKKIQMQMETGVDNVIRNLRIASVAIYCVVVIVGTVGNGLVIYVTAFRMKRTVNSVWFLNLAIADFLFLAFLIFTIISFSQEYHWPFGLVMCKLNNFVTVVTMFASIFLLMAISLDRCLSVWVVVWAQNKRTVRKAVLISVAIWVAAVICSTPYAIFRLIWSKSGKTFCSYPITTPMQSLVIFRFSMGFLIPFLAILASYVAIGARARRLQRRNRQRSCRIIFSIILAFFICWLPYHVMSFIELRVDRRLSHIKIAGSLTVCLAYTNSCLNPILYVFMCHEFQNKLKQSICFVLENALAEDHLSFMSSRSMSSHLSRISRKSDSAAPVEKSTSTSLKSTESKVVFSECRENTEH</sequence>
<keyword evidence="7" id="KW-1015">Disulfide bond</keyword>
<proteinExistence type="inferred from homology"/>
<dbReference type="GO" id="GO:0006935">
    <property type="term" value="P:chemotaxis"/>
    <property type="evidence" value="ECO:0007669"/>
    <property type="project" value="UniProtKB-KW"/>
</dbReference>
<protein>
    <recommendedName>
        <fullName evidence="14">G-protein coupled receptors family 1 profile domain-containing protein</fullName>
    </recommendedName>
</protein>
<keyword evidence="4 13" id="KW-1133">Transmembrane helix</keyword>
<evidence type="ECO:0000256" key="10">
    <source>
        <dbReference type="ARBA" id="ARBA00025736"/>
    </source>
</evidence>
<evidence type="ECO:0000256" key="8">
    <source>
        <dbReference type="ARBA" id="ARBA00023170"/>
    </source>
</evidence>
<organism evidence="15 16">
    <name type="scientific">Monopterus albus</name>
    <name type="common">Swamp eel</name>
    <dbReference type="NCBI Taxonomy" id="43700"/>
    <lineage>
        <taxon>Eukaryota</taxon>
        <taxon>Metazoa</taxon>
        <taxon>Chordata</taxon>
        <taxon>Craniata</taxon>
        <taxon>Vertebrata</taxon>
        <taxon>Euteleostomi</taxon>
        <taxon>Actinopterygii</taxon>
        <taxon>Neopterygii</taxon>
        <taxon>Teleostei</taxon>
        <taxon>Neoteleostei</taxon>
        <taxon>Acanthomorphata</taxon>
        <taxon>Anabantaria</taxon>
        <taxon>Synbranchiformes</taxon>
        <taxon>Synbranchidae</taxon>
        <taxon>Monopterus</taxon>
    </lineage>
</organism>
<feature type="region of interest" description="Disordered" evidence="12">
    <location>
        <begin position="326"/>
        <end position="358"/>
    </location>
</feature>
<reference evidence="15" key="2">
    <citation type="submission" date="2025-09" db="UniProtKB">
        <authorList>
            <consortium name="Ensembl"/>
        </authorList>
    </citation>
    <scope>IDENTIFICATION</scope>
</reference>
<dbReference type="GO" id="GO:0004875">
    <property type="term" value="F:complement receptor activity"/>
    <property type="evidence" value="ECO:0007669"/>
    <property type="project" value="TreeGrafter"/>
</dbReference>
<evidence type="ECO:0000313" key="16">
    <source>
        <dbReference type="Proteomes" id="UP000261600"/>
    </source>
</evidence>
<dbReference type="InterPro" id="IPR017452">
    <property type="entry name" value="GPCR_Rhodpsn_7TM"/>
</dbReference>
<keyword evidence="8 11" id="KW-0675">Receptor</keyword>
<dbReference type="PANTHER" id="PTHR24225">
    <property type="entry name" value="CHEMOTACTIC RECEPTOR"/>
    <property type="match status" value="1"/>
</dbReference>
<feature type="transmembrane region" description="Helical" evidence="13">
    <location>
        <begin position="60"/>
        <end position="81"/>
    </location>
</feature>
<dbReference type="GO" id="GO:0007204">
    <property type="term" value="P:positive regulation of cytosolic calcium ion concentration"/>
    <property type="evidence" value="ECO:0007669"/>
    <property type="project" value="TreeGrafter"/>
</dbReference>
<keyword evidence="5 11" id="KW-0297">G-protein coupled receptor</keyword>
<dbReference type="PANTHER" id="PTHR24225:SF68">
    <property type="entry name" value="C3A ANAPHYLATOXIN CHEMOTACTIC RECEPTOR-LIKE-RELATED"/>
    <property type="match status" value="1"/>
</dbReference>
<evidence type="ECO:0000256" key="1">
    <source>
        <dbReference type="ARBA" id="ARBA00004141"/>
    </source>
</evidence>
<dbReference type="Ensembl" id="ENSMALT00000001040.1">
    <property type="protein sequence ID" value="ENSMALP00000000999.1"/>
    <property type="gene ID" value="ENSMALG00000000769.1"/>
</dbReference>
<dbReference type="Gene3D" id="1.20.1070.10">
    <property type="entry name" value="Rhodopsin 7-helix transmembrane proteins"/>
    <property type="match status" value="1"/>
</dbReference>
<evidence type="ECO:0000259" key="14">
    <source>
        <dbReference type="PROSITE" id="PS50262"/>
    </source>
</evidence>
<dbReference type="PROSITE" id="PS50262">
    <property type="entry name" value="G_PROTEIN_RECEP_F1_2"/>
    <property type="match status" value="1"/>
</dbReference>
<evidence type="ECO:0000256" key="12">
    <source>
        <dbReference type="SAM" id="MobiDB-lite"/>
    </source>
</evidence>
<dbReference type="GO" id="GO:0005886">
    <property type="term" value="C:plasma membrane"/>
    <property type="evidence" value="ECO:0007669"/>
    <property type="project" value="TreeGrafter"/>
</dbReference>
<dbReference type="FunFam" id="1.20.1070.10:FF:000034">
    <property type="entry name" value="G-protein coupled receptor 1"/>
    <property type="match status" value="1"/>
</dbReference>
<evidence type="ECO:0000256" key="13">
    <source>
        <dbReference type="SAM" id="Phobius"/>
    </source>
</evidence>
<keyword evidence="16" id="KW-1185">Reference proteome</keyword>
<dbReference type="PRINTS" id="PR00237">
    <property type="entry name" value="GPCRRHODOPSN"/>
</dbReference>
<feature type="domain" description="G-protein coupled receptors family 1 profile" evidence="14">
    <location>
        <begin position="41"/>
        <end position="279"/>
    </location>
</feature>
<evidence type="ECO:0000256" key="5">
    <source>
        <dbReference type="ARBA" id="ARBA00023040"/>
    </source>
</evidence>
<dbReference type="InterPro" id="IPR000276">
    <property type="entry name" value="GPCR_Rhodpsn"/>
</dbReference>
<name>A0A3Q3IDR7_MONAL</name>
<dbReference type="InterPro" id="IPR000826">
    <property type="entry name" value="Formyl_rcpt-rel"/>
</dbReference>
<keyword evidence="6 13" id="KW-0472">Membrane</keyword>
<comment type="similarity">
    <text evidence="11">Belongs to the G-protein coupled receptor 1 family.</text>
</comment>
<evidence type="ECO:0000256" key="11">
    <source>
        <dbReference type="RuleBase" id="RU000688"/>
    </source>
</evidence>
<reference evidence="15" key="1">
    <citation type="submission" date="2025-08" db="UniProtKB">
        <authorList>
            <consortium name="Ensembl"/>
        </authorList>
    </citation>
    <scope>IDENTIFICATION</scope>
</reference>